<comment type="caution">
    <text evidence="2">The sequence shown here is derived from an EMBL/GenBank/DDBJ whole genome shotgun (WGS) entry which is preliminary data.</text>
</comment>
<protein>
    <submittedName>
        <fullName evidence="2">Uncharacterized protein</fullName>
    </submittedName>
</protein>
<dbReference type="Proteomes" id="UP000235392">
    <property type="component" value="Unassembled WGS sequence"/>
</dbReference>
<evidence type="ECO:0000313" key="3">
    <source>
        <dbReference type="Proteomes" id="UP000235392"/>
    </source>
</evidence>
<feature type="compositionally biased region" description="Basic residues" evidence="1">
    <location>
        <begin position="43"/>
        <end position="59"/>
    </location>
</feature>
<proteinExistence type="predicted"/>
<organism evidence="2 3">
    <name type="scientific">Puccinia coronata f. sp. avenae</name>
    <dbReference type="NCBI Taxonomy" id="200324"/>
    <lineage>
        <taxon>Eukaryota</taxon>
        <taxon>Fungi</taxon>
        <taxon>Dikarya</taxon>
        <taxon>Basidiomycota</taxon>
        <taxon>Pucciniomycotina</taxon>
        <taxon>Pucciniomycetes</taxon>
        <taxon>Pucciniales</taxon>
        <taxon>Pucciniaceae</taxon>
        <taxon>Puccinia</taxon>
    </lineage>
</organism>
<evidence type="ECO:0000256" key="1">
    <source>
        <dbReference type="SAM" id="MobiDB-lite"/>
    </source>
</evidence>
<name>A0A2N5VQI3_9BASI</name>
<sequence>MEEQEPHLPPIPEATDVPGRPQVSVSGSAGSHPAPKDTNNHAKKEKAKKPKKKLPKKSPNKSPGMTVHQSKTEASQWKLVTNLFQQQRTQGQSDCWVLSNNVQ</sequence>
<accession>A0A2N5VQI3</accession>
<evidence type="ECO:0000313" key="2">
    <source>
        <dbReference type="EMBL" id="PLW52265.1"/>
    </source>
</evidence>
<reference evidence="2 3" key="1">
    <citation type="submission" date="2017-11" db="EMBL/GenBank/DDBJ databases">
        <title>De novo assembly and phasing of dikaryotic genomes from two isolates of Puccinia coronata f. sp. avenae, the causal agent of oat crown rust.</title>
        <authorList>
            <person name="Miller M.E."/>
            <person name="Zhang Y."/>
            <person name="Omidvar V."/>
            <person name="Sperschneider J."/>
            <person name="Schwessinger B."/>
            <person name="Raley C."/>
            <person name="Palmer J.M."/>
            <person name="Garnica D."/>
            <person name="Upadhyaya N."/>
            <person name="Rathjen J."/>
            <person name="Taylor J.M."/>
            <person name="Park R.F."/>
            <person name="Dodds P.N."/>
            <person name="Hirsch C.D."/>
            <person name="Kianian S.F."/>
            <person name="Figueroa M."/>
        </authorList>
    </citation>
    <scope>NUCLEOTIDE SEQUENCE [LARGE SCALE GENOMIC DNA]</scope>
    <source>
        <strain evidence="2">12SD80</strain>
    </source>
</reference>
<dbReference type="AlphaFoldDB" id="A0A2N5VQI3"/>
<gene>
    <name evidence="2" type="ORF">PCASD_00015</name>
</gene>
<feature type="region of interest" description="Disordered" evidence="1">
    <location>
        <begin position="1"/>
        <end position="73"/>
    </location>
</feature>
<dbReference type="EMBL" id="PGCI01000001">
    <property type="protein sequence ID" value="PLW52265.1"/>
    <property type="molecule type" value="Genomic_DNA"/>
</dbReference>